<accession>A0A1J8PCT7</accession>
<dbReference type="InterPro" id="IPR029035">
    <property type="entry name" value="DHS-like_NAD/FAD-binding_dom"/>
</dbReference>
<dbReference type="CDD" id="cd00568">
    <property type="entry name" value="TPP_enzymes"/>
    <property type="match status" value="1"/>
</dbReference>
<dbReference type="Proteomes" id="UP000183924">
    <property type="component" value="Unassembled WGS sequence"/>
</dbReference>
<evidence type="ECO:0000256" key="2">
    <source>
        <dbReference type="ARBA" id="ARBA00023052"/>
    </source>
</evidence>
<dbReference type="InterPro" id="IPR011766">
    <property type="entry name" value="TPP_enzyme_TPP-bd"/>
</dbReference>
<dbReference type="SUPFAM" id="SSF52467">
    <property type="entry name" value="DHS-like NAD/FAD-binding domain"/>
    <property type="match status" value="1"/>
</dbReference>
<evidence type="ECO:0000256" key="1">
    <source>
        <dbReference type="ARBA" id="ARBA00007812"/>
    </source>
</evidence>
<dbReference type="PANTHER" id="PTHR18968:SF142">
    <property type="entry name" value="ACETOLACTATE SYNTHASE"/>
    <property type="match status" value="1"/>
</dbReference>
<feature type="domain" description="Thiamine pyrophosphate enzyme TPP-binding" evidence="5">
    <location>
        <begin position="410"/>
        <end position="561"/>
    </location>
</feature>
<dbReference type="Pfam" id="PF00205">
    <property type="entry name" value="TPP_enzyme_M"/>
    <property type="match status" value="1"/>
</dbReference>
<dbReference type="Gene3D" id="3.40.50.1220">
    <property type="entry name" value="TPP-binding domain"/>
    <property type="match status" value="1"/>
</dbReference>
<comment type="caution">
    <text evidence="7">The sequence shown here is derived from an EMBL/GenBank/DDBJ whole genome shotgun (WGS) entry which is preliminary data.</text>
</comment>
<dbReference type="GO" id="GO:0030976">
    <property type="term" value="F:thiamine pyrophosphate binding"/>
    <property type="evidence" value="ECO:0007669"/>
    <property type="project" value="InterPro"/>
</dbReference>
<proteinExistence type="inferred from homology"/>
<keyword evidence="2 3" id="KW-0786">Thiamine pyrophosphate</keyword>
<sequence>MKNIFMKISEVIANFLAEKGIRHIFGIIGAGNAQLFDSIVSKGFTTIICVHHEQAACMAAQAYYRICGALSAAIVTTGAGSTNAITGVVSAWMDSIPCLVISGNENSKYTLEDNPLRIWGVQGYDSVAMVSKVTKYATRVLSPNEALLALETAYYHALNAKPGPCWIDFPMNIQALQLHEFESSQQEQAQLSKPSSENALKITELYQMANCVWNELTKAQRPVIWLGHGIRLADAVDLVEPFINFLQCPVLISWAGIDMISSDHPLVFGRAGVYGQRAANFILQNCDFLLAVGTRLAIPQIGYDLNEFIRTAKLALVDIDLAEIQKYADKISIPIHADAKDFMQAMLAIRESNSISKQKPKFWLEQCNNYRNKYPILNHEYFDRDGYINSYTFIHKLSGYFTNNQIIVTDMGTALLSTHQILSIKKGQRLITSTGLGEMGYALPAAIGAAFANKNAEIICLNCDGGMMLNLQELQTIVHHNLPIKIFVFNNDGYLMIKHTQKSLFSGRYTGTNKQSGVSCPDFSALARAFDMPSFVIRTWEDVESEILKVKNLTGPAICEVFTHPEQLFSPKLSLALQKDGSIVSPPLEDLSPLLSREELRENMLIGLHPKSEVIEVKSEFKDTSICG</sequence>
<dbReference type="AlphaFoldDB" id="A0A1J8PCT7"/>
<keyword evidence="8" id="KW-1185">Reference proteome</keyword>
<dbReference type="InterPro" id="IPR012000">
    <property type="entry name" value="Thiamin_PyroP_enz_cen_dom"/>
</dbReference>
<dbReference type="Pfam" id="PF02776">
    <property type="entry name" value="TPP_enzyme_N"/>
    <property type="match status" value="1"/>
</dbReference>
<evidence type="ECO:0000313" key="8">
    <source>
        <dbReference type="Proteomes" id="UP000183924"/>
    </source>
</evidence>
<dbReference type="OrthoDB" id="3194735at2"/>
<dbReference type="Gene3D" id="3.40.50.970">
    <property type="match status" value="2"/>
</dbReference>
<dbReference type="GO" id="GO:0005948">
    <property type="term" value="C:acetolactate synthase complex"/>
    <property type="evidence" value="ECO:0007669"/>
    <property type="project" value="TreeGrafter"/>
</dbReference>
<evidence type="ECO:0000259" key="4">
    <source>
        <dbReference type="Pfam" id="PF00205"/>
    </source>
</evidence>
<evidence type="ECO:0000256" key="3">
    <source>
        <dbReference type="RuleBase" id="RU362132"/>
    </source>
</evidence>
<dbReference type="GO" id="GO:0050660">
    <property type="term" value="F:flavin adenine dinucleotide binding"/>
    <property type="evidence" value="ECO:0007669"/>
    <property type="project" value="TreeGrafter"/>
</dbReference>
<comment type="similarity">
    <text evidence="1 3">Belongs to the TPP enzyme family.</text>
</comment>
<dbReference type="Pfam" id="PF02775">
    <property type="entry name" value="TPP_enzyme_C"/>
    <property type="match status" value="1"/>
</dbReference>
<dbReference type="CDD" id="cd07035">
    <property type="entry name" value="TPP_PYR_POX_like"/>
    <property type="match status" value="1"/>
</dbReference>
<dbReference type="GO" id="GO:0009097">
    <property type="term" value="P:isoleucine biosynthetic process"/>
    <property type="evidence" value="ECO:0007669"/>
    <property type="project" value="TreeGrafter"/>
</dbReference>
<name>A0A1J8PCT7_9COXI</name>
<dbReference type="InterPro" id="IPR029061">
    <property type="entry name" value="THDP-binding"/>
</dbReference>
<feature type="domain" description="Thiamine pyrophosphate enzyme central" evidence="4">
    <location>
        <begin position="213"/>
        <end position="346"/>
    </location>
</feature>
<dbReference type="EMBL" id="LUKY01000032">
    <property type="protein sequence ID" value="OIZ95159.1"/>
    <property type="molecule type" value="Genomic_DNA"/>
</dbReference>
<feature type="domain" description="Thiamine pyrophosphate enzyme N-terminal TPP-binding" evidence="6">
    <location>
        <begin position="6"/>
        <end position="111"/>
    </location>
</feature>
<evidence type="ECO:0000313" key="7">
    <source>
        <dbReference type="EMBL" id="OIZ95159.1"/>
    </source>
</evidence>
<evidence type="ECO:0000259" key="6">
    <source>
        <dbReference type="Pfam" id="PF02776"/>
    </source>
</evidence>
<evidence type="ECO:0000259" key="5">
    <source>
        <dbReference type="Pfam" id="PF02775"/>
    </source>
</evidence>
<dbReference type="GO" id="GO:0009099">
    <property type="term" value="P:L-valine biosynthetic process"/>
    <property type="evidence" value="ECO:0007669"/>
    <property type="project" value="TreeGrafter"/>
</dbReference>
<dbReference type="GO" id="GO:0003984">
    <property type="term" value="F:acetolactate synthase activity"/>
    <property type="evidence" value="ECO:0007669"/>
    <property type="project" value="TreeGrafter"/>
</dbReference>
<organism evidence="7 8">
    <name type="scientific">Candidatus Rickettsiella isopodorum</name>
    <dbReference type="NCBI Taxonomy" id="1225476"/>
    <lineage>
        <taxon>Bacteria</taxon>
        <taxon>Pseudomonadati</taxon>
        <taxon>Pseudomonadota</taxon>
        <taxon>Gammaproteobacteria</taxon>
        <taxon>Legionellales</taxon>
        <taxon>Coxiellaceae</taxon>
        <taxon>Rickettsiella</taxon>
    </lineage>
</organism>
<gene>
    <name evidence="7" type="ORF">A1D18_03425</name>
</gene>
<protein>
    <recommendedName>
        <fullName evidence="9">Thiamine pyrophosphate-binding protein</fullName>
    </recommendedName>
</protein>
<dbReference type="GO" id="GO:0000287">
    <property type="term" value="F:magnesium ion binding"/>
    <property type="evidence" value="ECO:0007669"/>
    <property type="project" value="InterPro"/>
</dbReference>
<dbReference type="SUPFAM" id="SSF52518">
    <property type="entry name" value="Thiamin diphosphate-binding fold (THDP-binding)"/>
    <property type="match status" value="2"/>
</dbReference>
<dbReference type="STRING" id="1225476.A1D18_03425"/>
<reference evidence="7 8" key="1">
    <citation type="submission" date="2016-03" db="EMBL/GenBank/DDBJ databases">
        <title>Comparative genomics of Rickettsiella.</title>
        <authorList>
            <person name="Chandler C."/>
            <person name="Wang Y."/>
        </authorList>
    </citation>
    <scope>NUCLEOTIDE SEQUENCE [LARGE SCALE GENOMIC DNA]</scope>
    <source>
        <strain evidence="7 8">RCFS May 2013</strain>
    </source>
</reference>
<dbReference type="InterPro" id="IPR045229">
    <property type="entry name" value="TPP_enz"/>
</dbReference>
<dbReference type="PANTHER" id="PTHR18968">
    <property type="entry name" value="THIAMINE PYROPHOSPHATE ENZYMES"/>
    <property type="match status" value="1"/>
</dbReference>
<evidence type="ECO:0008006" key="9">
    <source>
        <dbReference type="Google" id="ProtNLM"/>
    </source>
</evidence>
<dbReference type="InterPro" id="IPR012001">
    <property type="entry name" value="Thiamin_PyroP_enz_TPP-bd_dom"/>
</dbReference>